<dbReference type="EMBL" id="JNFP01000029">
    <property type="protein sequence ID" value="KIA62738.1"/>
    <property type="molecule type" value="Genomic_DNA"/>
</dbReference>
<organism evidence="1 2">
    <name type="scientific">Nocardia vulneris</name>
    <dbReference type="NCBI Taxonomy" id="1141657"/>
    <lineage>
        <taxon>Bacteria</taxon>
        <taxon>Bacillati</taxon>
        <taxon>Actinomycetota</taxon>
        <taxon>Actinomycetes</taxon>
        <taxon>Mycobacteriales</taxon>
        <taxon>Nocardiaceae</taxon>
        <taxon>Nocardia</taxon>
    </lineage>
</organism>
<protein>
    <submittedName>
        <fullName evidence="1">Uncharacterized protein</fullName>
    </submittedName>
</protein>
<name>A0ABR4ZBW7_9NOCA</name>
<gene>
    <name evidence="1" type="ORF">FG87_23940</name>
</gene>
<proteinExistence type="predicted"/>
<comment type="caution">
    <text evidence="1">The sequence shown here is derived from an EMBL/GenBank/DDBJ whole genome shotgun (WGS) entry which is preliminary data.</text>
</comment>
<dbReference type="Proteomes" id="UP000031364">
    <property type="component" value="Unassembled WGS sequence"/>
</dbReference>
<evidence type="ECO:0000313" key="2">
    <source>
        <dbReference type="Proteomes" id="UP000031364"/>
    </source>
</evidence>
<accession>A0ABR4ZBW7</accession>
<keyword evidence="2" id="KW-1185">Reference proteome</keyword>
<sequence>MLRIVSVHEGVDQGFAEDFLWVLPFIHAVYPSDDATALHISLEKSYAFADHYRNRSVYSSVFRESLADSTKYPWLARGVCDEC</sequence>
<reference evidence="1 2" key="1">
    <citation type="journal article" date="2014" name="Int. J. Syst. Evol. Microbiol.">
        <title>Nocardia vulneris sp. nov., isolated from wounds of human patients in North America.</title>
        <authorList>
            <person name="Lasker B.A."/>
            <person name="Bell M."/>
            <person name="Klenk H.P."/>
            <person name="Sproer C."/>
            <person name="Schumann C."/>
            <person name="Schumann P."/>
            <person name="Brown J.M."/>
        </authorList>
    </citation>
    <scope>NUCLEOTIDE SEQUENCE [LARGE SCALE GENOMIC DNA]</scope>
    <source>
        <strain evidence="1 2">W9851</strain>
    </source>
</reference>
<evidence type="ECO:0000313" key="1">
    <source>
        <dbReference type="EMBL" id="KIA62738.1"/>
    </source>
</evidence>